<evidence type="ECO:0000256" key="2">
    <source>
        <dbReference type="ARBA" id="ARBA00009142"/>
    </source>
</evidence>
<feature type="transmembrane region" description="Helical" evidence="6">
    <location>
        <begin position="5"/>
        <end position="24"/>
    </location>
</feature>
<comment type="similarity">
    <text evidence="2 6">Belongs to the 4-toluene sulfonate uptake permease (TSUP) (TC 2.A.102) family.</text>
</comment>
<dbReference type="InterPro" id="IPR051598">
    <property type="entry name" value="TSUP/Inactive_protease-like"/>
</dbReference>
<dbReference type="PANTHER" id="PTHR43701:SF2">
    <property type="entry name" value="MEMBRANE TRANSPORTER PROTEIN YJNA-RELATED"/>
    <property type="match status" value="1"/>
</dbReference>
<name>A0A7C4KYG3_9CHLR</name>
<proteinExistence type="inferred from homology"/>
<feature type="transmembrane region" description="Helical" evidence="6">
    <location>
        <begin position="44"/>
        <end position="62"/>
    </location>
</feature>
<evidence type="ECO:0000256" key="5">
    <source>
        <dbReference type="ARBA" id="ARBA00023136"/>
    </source>
</evidence>
<dbReference type="AlphaFoldDB" id="A0A7C4KYG3"/>
<feature type="transmembrane region" description="Helical" evidence="6">
    <location>
        <begin position="138"/>
        <end position="162"/>
    </location>
</feature>
<dbReference type="PANTHER" id="PTHR43701">
    <property type="entry name" value="MEMBRANE TRANSPORTER PROTEIN MJ0441-RELATED"/>
    <property type="match status" value="1"/>
</dbReference>
<reference evidence="7" key="1">
    <citation type="journal article" date="2020" name="mSystems">
        <title>Genome- and Community-Level Interaction Insights into Carbon Utilization and Element Cycling Functions of Hydrothermarchaeota in Hydrothermal Sediment.</title>
        <authorList>
            <person name="Zhou Z."/>
            <person name="Liu Y."/>
            <person name="Xu W."/>
            <person name="Pan J."/>
            <person name="Luo Z.H."/>
            <person name="Li M."/>
        </authorList>
    </citation>
    <scope>NUCLEOTIDE SEQUENCE [LARGE SCALE GENOMIC DNA]</scope>
    <source>
        <strain evidence="7">SpSt-556</strain>
    </source>
</reference>
<feature type="transmembrane region" description="Helical" evidence="6">
    <location>
        <begin position="214"/>
        <end position="235"/>
    </location>
</feature>
<feature type="transmembrane region" description="Helical" evidence="6">
    <location>
        <begin position="241"/>
        <end position="259"/>
    </location>
</feature>
<feature type="transmembrane region" description="Helical" evidence="6">
    <location>
        <begin position="74"/>
        <end position="96"/>
    </location>
</feature>
<keyword evidence="4 6" id="KW-1133">Transmembrane helix</keyword>
<sequence length="268" mass="27234">MTEILLAFAVAVPIAVLGGLIGLGGAEFRLPVLVGWLRRSAHQAVPINLAVSLITLLVALIVRSRTLPALPLESLAVILASMIGGAMLTAFLGAGLTARLSPHALEGWMRFLLTAIGLLLIGEGFFPLSEAGLVGAAGWAQALVGFAAGCLIGVVSSTLGVAGGELIIPTLIFTFGVGVKTAGSASLIISLPTVIVGLARYARRGLLFSRAEGLKIVLPMGVGSVVGSMIGGVLAGIVPASLLKIILGLVLIASALRMFRRTPSPHSA</sequence>
<gene>
    <name evidence="7" type="ORF">ENT17_03285</name>
</gene>
<keyword evidence="6" id="KW-1003">Cell membrane</keyword>
<evidence type="ECO:0000256" key="1">
    <source>
        <dbReference type="ARBA" id="ARBA00004141"/>
    </source>
</evidence>
<organism evidence="7">
    <name type="scientific">Bellilinea caldifistulae</name>
    <dbReference type="NCBI Taxonomy" id="360411"/>
    <lineage>
        <taxon>Bacteria</taxon>
        <taxon>Bacillati</taxon>
        <taxon>Chloroflexota</taxon>
        <taxon>Anaerolineae</taxon>
        <taxon>Anaerolineales</taxon>
        <taxon>Anaerolineaceae</taxon>
        <taxon>Bellilinea</taxon>
    </lineage>
</organism>
<dbReference type="EMBL" id="DSXR01000041">
    <property type="protein sequence ID" value="HGS86622.1"/>
    <property type="molecule type" value="Genomic_DNA"/>
</dbReference>
<dbReference type="InterPro" id="IPR002781">
    <property type="entry name" value="TM_pro_TauE-like"/>
</dbReference>
<comment type="subcellular location">
    <subcellularLocation>
        <location evidence="6">Cell membrane</location>
        <topology evidence="6">Multi-pass membrane protein</topology>
    </subcellularLocation>
    <subcellularLocation>
        <location evidence="1">Membrane</location>
        <topology evidence="1">Multi-pass membrane protein</topology>
    </subcellularLocation>
</comment>
<keyword evidence="3 6" id="KW-0812">Transmembrane</keyword>
<evidence type="ECO:0000256" key="6">
    <source>
        <dbReference type="RuleBase" id="RU363041"/>
    </source>
</evidence>
<feature type="transmembrane region" description="Helical" evidence="6">
    <location>
        <begin position="108"/>
        <end position="126"/>
    </location>
</feature>
<protein>
    <recommendedName>
        <fullName evidence="6">Probable membrane transporter protein</fullName>
    </recommendedName>
</protein>
<keyword evidence="5 6" id="KW-0472">Membrane</keyword>
<feature type="transmembrane region" description="Helical" evidence="6">
    <location>
        <begin position="182"/>
        <end position="202"/>
    </location>
</feature>
<accession>A0A7C4KYG3</accession>
<evidence type="ECO:0000256" key="3">
    <source>
        <dbReference type="ARBA" id="ARBA00022692"/>
    </source>
</evidence>
<dbReference type="GO" id="GO:0005886">
    <property type="term" value="C:plasma membrane"/>
    <property type="evidence" value="ECO:0007669"/>
    <property type="project" value="UniProtKB-SubCell"/>
</dbReference>
<evidence type="ECO:0000256" key="4">
    <source>
        <dbReference type="ARBA" id="ARBA00022989"/>
    </source>
</evidence>
<dbReference type="Pfam" id="PF01925">
    <property type="entry name" value="TauE"/>
    <property type="match status" value="1"/>
</dbReference>
<evidence type="ECO:0000313" key="7">
    <source>
        <dbReference type="EMBL" id="HGS86622.1"/>
    </source>
</evidence>
<comment type="caution">
    <text evidence="7">The sequence shown here is derived from an EMBL/GenBank/DDBJ whole genome shotgun (WGS) entry which is preliminary data.</text>
</comment>